<dbReference type="RefSeq" id="YP_009597066.1">
    <property type="nucleotide sequence ID" value="NC_041895.1"/>
</dbReference>
<evidence type="ECO:0000313" key="5">
    <source>
        <dbReference type="Proteomes" id="UP000224440"/>
    </source>
</evidence>
<dbReference type="InterPro" id="IPR036365">
    <property type="entry name" value="PGBD-like_sf"/>
</dbReference>
<feature type="domain" description="N-acetylmuramoyl-L-alanine amidase" evidence="3">
    <location>
        <begin position="11"/>
        <end position="135"/>
    </location>
</feature>
<gene>
    <name evidence="4" type="primary">24</name>
    <name evidence="4" type="ORF">G4_24</name>
</gene>
<protein>
    <submittedName>
        <fullName evidence="4">Endolysin</fullName>
    </submittedName>
</protein>
<dbReference type="OrthoDB" id="17298at10239"/>
<keyword evidence="5" id="KW-1185">Reference proteome</keyword>
<dbReference type="SUPFAM" id="SSF47090">
    <property type="entry name" value="PGBD-like"/>
    <property type="match status" value="1"/>
</dbReference>
<dbReference type="InterPro" id="IPR002502">
    <property type="entry name" value="Amidase_domain"/>
</dbReference>
<reference evidence="5" key="1">
    <citation type="submission" date="2016-07" db="EMBL/GenBank/DDBJ databases">
        <authorList>
            <person name="Florea S."/>
            <person name="Webb J.S."/>
            <person name="Jaromczyk J."/>
            <person name="Schardl C.L."/>
        </authorList>
    </citation>
    <scope>NUCLEOTIDE SEQUENCE [LARGE SCALE GENOMIC DNA]</scope>
</reference>
<dbReference type="InterPro" id="IPR002477">
    <property type="entry name" value="Peptidoglycan-bd-like"/>
</dbReference>
<dbReference type="Gene3D" id="3.40.80.10">
    <property type="entry name" value="Peptidoglycan recognition protein-like"/>
    <property type="match status" value="1"/>
</dbReference>
<dbReference type="GO" id="GO:0042742">
    <property type="term" value="P:defense response to bacterium"/>
    <property type="evidence" value="ECO:0007669"/>
    <property type="project" value="UniProtKB-KW"/>
</dbReference>
<proteinExistence type="predicted"/>
<dbReference type="GeneID" id="40072671"/>
<dbReference type="Pfam" id="PF01471">
    <property type="entry name" value="PG_binding_1"/>
    <property type="match status" value="1"/>
</dbReference>
<dbReference type="Gene3D" id="1.10.101.10">
    <property type="entry name" value="PGBD-like superfamily/PGBD"/>
    <property type="match status" value="1"/>
</dbReference>
<dbReference type="GO" id="GO:0008745">
    <property type="term" value="F:N-acetylmuramoyl-L-alanine amidase activity"/>
    <property type="evidence" value="ECO:0007669"/>
    <property type="project" value="InterPro"/>
</dbReference>
<dbReference type="Pfam" id="PF01510">
    <property type="entry name" value="Amidase_2"/>
    <property type="match status" value="1"/>
</dbReference>
<evidence type="ECO:0000256" key="2">
    <source>
        <dbReference type="ARBA" id="ARBA00022638"/>
    </source>
</evidence>
<dbReference type="GO" id="GO:0009253">
    <property type="term" value="P:peptidoglycan catabolic process"/>
    <property type="evidence" value="ECO:0007669"/>
    <property type="project" value="InterPro"/>
</dbReference>
<organism evidence="4 5">
    <name type="scientific">Propionibacterium phage G4</name>
    <dbReference type="NCBI Taxonomy" id="1897537"/>
    <lineage>
        <taxon>Viruses</taxon>
        <taxon>Duplodnaviria</taxon>
        <taxon>Heunggongvirae</taxon>
        <taxon>Uroviricota</taxon>
        <taxon>Caudoviricetes</taxon>
        <taxon>Doucettevirus</taxon>
        <taxon>Doucettevirus G4</taxon>
    </lineage>
</organism>
<evidence type="ECO:0000259" key="3">
    <source>
        <dbReference type="SMART" id="SM00644"/>
    </source>
</evidence>
<evidence type="ECO:0000256" key="1">
    <source>
        <dbReference type="ARBA" id="ARBA00022529"/>
    </source>
</evidence>
<keyword evidence="1" id="KW-0929">Antimicrobial</keyword>
<dbReference type="SUPFAM" id="SSF55846">
    <property type="entry name" value="N-acetylmuramoyl-L-alanine amidase-like"/>
    <property type="match status" value="1"/>
</dbReference>
<sequence length="267" mass="29031">MSYEFITSYNSPNHEGPVVPNPASLCVVHWWGAPSGQTFEGTISWLCNPASQVSAHAVATAGRVACIVDYPDRSWANGNDWANDNSITVECDPNNIDGTIDTLVEWLADMVRQNNLTADFQLKGHRDFYATECPGDYYPRLAEIRQRVADNLGGGSGQAPAPSAPAGIHVDLPSWTLPTGHFYGLVSGGEDSHGGFYEGERPAIRQIQLWLIRHGYAGAVPDSWADGIYEQPTADAVAAFQHAERPNSTDRWGEVWADDLATMAANN</sequence>
<dbReference type="SMART" id="SM00644">
    <property type="entry name" value="Ami_2"/>
    <property type="match status" value="1"/>
</dbReference>
<dbReference type="InterPro" id="IPR036366">
    <property type="entry name" value="PGBDSf"/>
</dbReference>
<dbReference type="InterPro" id="IPR036505">
    <property type="entry name" value="Amidase/PGRP_sf"/>
</dbReference>
<name>A0A1D8EUA5_9CAUD</name>
<keyword evidence="2" id="KW-0081">Bacteriolytic enzyme</keyword>
<dbReference type="GO" id="GO:0001897">
    <property type="term" value="P:symbiont-mediated cytolysis of host cell"/>
    <property type="evidence" value="ECO:0007669"/>
    <property type="project" value="UniProtKB-ARBA"/>
</dbReference>
<dbReference type="KEGG" id="vg:40072671"/>
<evidence type="ECO:0000313" key="4">
    <source>
        <dbReference type="EMBL" id="AOT24613.1"/>
    </source>
</evidence>
<dbReference type="EMBL" id="KX620754">
    <property type="protein sequence ID" value="AOT24613.1"/>
    <property type="molecule type" value="Genomic_DNA"/>
</dbReference>
<accession>A0A1D8EUA5</accession>
<dbReference type="Proteomes" id="UP000224440">
    <property type="component" value="Segment"/>
</dbReference>